<feature type="domain" description="Mce/MlaD" evidence="3">
    <location>
        <begin position="44"/>
        <end position="117"/>
    </location>
</feature>
<dbReference type="Pfam" id="PF02470">
    <property type="entry name" value="MlaD"/>
    <property type="match status" value="1"/>
</dbReference>
<keyword evidence="6" id="KW-1185">Reference proteome</keyword>
<proteinExistence type="predicted"/>
<dbReference type="InterPro" id="IPR052336">
    <property type="entry name" value="MlaD_Phospholipid_Transporter"/>
</dbReference>
<feature type="compositionally biased region" description="Polar residues" evidence="1">
    <location>
        <begin position="394"/>
        <end position="412"/>
    </location>
</feature>
<organism evidence="5 6">
    <name type="scientific">Actinoallomurus spadix</name>
    <dbReference type="NCBI Taxonomy" id="79912"/>
    <lineage>
        <taxon>Bacteria</taxon>
        <taxon>Bacillati</taxon>
        <taxon>Actinomycetota</taxon>
        <taxon>Actinomycetes</taxon>
        <taxon>Streptosporangiales</taxon>
        <taxon>Thermomonosporaceae</taxon>
        <taxon>Actinoallomurus</taxon>
    </lineage>
</organism>
<dbReference type="Pfam" id="PF11887">
    <property type="entry name" value="Mce4_CUP1"/>
    <property type="match status" value="1"/>
</dbReference>
<evidence type="ECO:0000256" key="1">
    <source>
        <dbReference type="SAM" id="MobiDB-lite"/>
    </source>
</evidence>
<protein>
    <recommendedName>
        <fullName evidence="7">MCE family protein</fullName>
    </recommendedName>
</protein>
<evidence type="ECO:0000313" key="6">
    <source>
        <dbReference type="Proteomes" id="UP001501822"/>
    </source>
</evidence>
<evidence type="ECO:0000259" key="4">
    <source>
        <dbReference type="Pfam" id="PF11887"/>
    </source>
</evidence>
<keyword evidence="2" id="KW-1133">Transmembrane helix</keyword>
<reference evidence="5 6" key="1">
    <citation type="journal article" date="2019" name="Int. J. Syst. Evol. Microbiol.">
        <title>The Global Catalogue of Microorganisms (GCM) 10K type strain sequencing project: providing services to taxonomists for standard genome sequencing and annotation.</title>
        <authorList>
            <consortium name="The Broad Institute Genomics Platform"/>
            <consortium name="The Broad Institute Genome Sequencing Center for Infectious Disease"/>
            <person name="Wu L."/>
            <person name="Ma J."/>
        </authorList>
    </citation>
    <scope>NUCLEOTIDE SEQUENCE [LARGE SCALE GENOMIC DNA]</scope>
    <source>
        <strain evidence="5 6">JCM 3146</strain>
    </source>
</reference>
<sequence>MGSPGSPRRRDSRPTRVLAYGAAVLAVVLVAALVSVFWPRGEQTNVTAYFERATGVYRGTEVRVLGVKVGKVTRVTPKGNMVEVAMAYDAKRKIPAGAQAVIIVPSLVADRYIQFTPVYRGGAALKNGATLPLSSTAVPVELDDANQSVNDLAKALGPQGANANGALSRLLKSSAQTLDGQGENFKQTLQDLSEVSRILADNRGNASETVRNLAKITQAMAASDRQIRAFSENLATVSGTLNGERAELRAALKSLTVALQEVSAFVKENKSQIAANVQGLAQVTGILVKEKQALQNFLDKAPVAATNAMGVYDYQDGTLHSRLNLMQSQNIAMWLCSLAYSLGAPPKQCETLLKPLNALGAPLSKIGLDLSGLTTATTHFDVVPPPADAYGSGTARTSAGNAKTAKTGTPASANPDPTFGGILAPPSPR</sequence>
<evidence type="ECO:0000313" key="5">
    <source>
        <dbReference type="EMBL" id="GAA0350919.1"/>
    </source>
</evidence>
<name>A0ABN0WZ23_9ACTN</name>
<evidence type="ECO:0000259" key="3">
    <source>
        <dbReference type="Pfam" id="PF02470"/>
    </source>
</evidence>
<feature type="region of interest" description="Disordered" evidence="1">
    <location>
        <begin position="391"/>
        <end position="429"/>
    </location>
</feature>
<evidence type="ECO:0008006" key="7">
    <source>
        <dbReference type="Google" id="ProtNLM"/>
    </source>
</evidence>
<dbReference type="PANTHER" id="PTHR33371">
    <property type="entry name" value="INTERMEMBRANE PHOSPHOLIPID TRANSPORT SYSTEM BINDING PROTEIN MLAD-RELATED"/>
    <property type="match status" value="1"/>
</dbReference>
<feature type="transmembrane region" description="Helical" evidence="2">
    <location>
        <begin position="17"/>
        <end position="38"/>
    </location>
</feature>
<evidence type="ECO:0000256" key="2">
    <source>
        <dbReference type="SAM" id="Phobius"/>
    </source>
</evidence>
<keyword evidence="2" id="KW-0472">Membrane</keyword>
<dbReference type="NCBIfam" id="TIGR00996">
    <property type="entry name" value="Mtu_fam_mce"/>
    <property type="match status" value="1"/>
</dbReference>
<dbReference type="EMBL" id="BAAABM010000045">
    <property type="protein sequence ID" value="GAA0350919.1"/>
    <property type="molecule type" value="Genomic_DNA"/>
</dbReference>
<gene>
    <name evidence="5" type="ORF">GCM10010151_45680</name>
</gene>
<keyword evidence="2" id="KW-0812">Transmembrane</keyword>
<comment type="caution">
    <text evidence="5">The sequence shown here is derived from an EMBL/GenBank/DDBJ whole genome shotgun (WGS) entry which is preliminary data.</text>
</comment>
<dbReference type="InterPro" id="IPR024516">
    <property type="entry name" value="Mce_C"/>
</dbReference>
<dbReference type="InterPro" id="IPR003399">
    <property type="entry name" value="Mce/MlaD"/>
</dbReference>
<feature type="domain" description="Mammalian cell entry C-terminal" evidence="4">
    <location>
        <begin position="123"/>
        <end position="311"/>
    </location>
</feature>
<dbReference type="RefSeq" id="WP_252806634.1">
    <property type="nucleotide sequence ID" value="NZ_BAAABM010000045.1"/>
</dbReference>
<dbReference type="PANTHER" id="PTHR33371:SF4">
    <property type="entry name" value="INTERMEMBRANE PHOSPHOLIPID TRANSPORT SYSTEM BINDING PROTEIN MLAD"/>
    <property type="match status" value="1"/>
</dbReference>
<dbReference type="Proteomes" id="UP001501822">
    <property type="component" value="Unassembled WGS sequence"/>
</dbReference>
<dbReference type="InterPro" id="IPR005693">
    <property type="entry name" value="Mce"/>
</dbReference>
<accession>A0ABN0WZ23</accession>